<dbReference type="AlphaFoldDB" id="A0A498KPZ8"/>
<evidence type="ECO:0000313" key="2">
    <source>
        <dbReference type="EMBL" id="RXI09171.1"/>
    </source>
</evidence>
<keyword evidence="3" id="KW-1185">Reference proteome</keyword>
<proteinExistence type="predicted"/>
<organism evidence="2 3">
    <name type="scientific">Malus domestica</name>
    <name type="common">Apple</name>
    <name type="synonym">Pyrus malus</name>
    <dbReference type="NCBI Taxonomy" id="3750"/>
    <lineage>
        <taxon>Eukaryota</taxon>
        <taxon>Viridiplantae</taxon>
        <taxon>Streptophyta</taxon>
        <taxon>Embryophyta</taxon>
        <taxon>Tracheophyta</taxon>
        <taxon>Spermatophyta</taxon>
        <taxon>Magnoliopsida</taxon>
        <taxon>eudicotyledons</taxon>
        <taxon>Gunneridae</taxon>
        <taxon>Pentapetalae</taxon>
        <taxon>rosids</taxon>
        <taxon>fabids</taxon>
        <taxon>Rosales</taxon>
        <taxon>Rosaceae</taxon>
        <taxon>Amygdaloideae</taxon>
        <taxon>Maleae</taxon>
        <taxon>Malus</taxon>
    </lineage>
</organism>
<accession>A0A498KPZ8</accession>
<sequence>MVGVPQVFRRGELPNEVSCLLLICQMEKVGKKVETSTKKRRVPILVPSEDILFHKEAHKHRVRPIIKTKSREEVLKVAASKKAEAEAIGYAAAIVAGEDRRLLPHLPTINPIFPPVREHIGQKGDPSSSSEGKDKEEIGSVPWKDLGRRFTFDELGEPLAKDESDCDRMLKLSSYHYFGSDDRLLMQVMAEYHDRLREAERCKVKLKENKQLVNDARKTSKALAEAIQVKDQHFESLKRRNGENLRLKVQLEATKKQLETTMVEVSKVKGELDSALVEVSELKSSIPTEKEAVVKEPFSMSLDITVPGKFTLKKKKWMAVFDRYDDGSVLRKYREEIDEHHRKGETFDLAVYSSSADEFGDEASADEQSHQGDDEFGDVENGGRTQSDMIRGSTSDEDD</sequence>
<comment type="caution">
    <text evidence="2">The sequence shown here is derived from an EMBL/GenBank/DDBJ whole genome shotgun (WGS) entry which is preliminary data.</text>
</comment>
<protein>
    <submittedName>
        <fullName evidence="2">Uncharacterized protein</fullName>
    </submittedName>
</protein>
<evidence type="ECO:0000313" key="3">
    <source>
        <dbReference type="Proteomes" id="UP000290289"/>
    </source>
</evidence>
<dbReference type="Proteomes" id="UP000290289">
    <property type="component" value="Chromosome 1"/>
</dbReference>
<name>A0A498KPZ8_MALDO</name>
<feature type="region of interest" description="Disordered" evidence="1">
    <location>
        <begin position="358"/>
        <end position="399"/>
    </location>
</feature>
<reference evidence="2 3" key="1">
    <citation type="submission" date="2018-10" db="EMBL/GenBank/DDBJ databases">
        <title>A high-quality apple genome assembly.</title>
        <authorList>
            <person name="Hu J."/>
        </authorList>
    </citation>
    <scope>NUCLEOTIDE SEQUENCE [LARGE SCALE GENOMIC DNA]</scope>
    <source>
        <strain evidence="3">cv. HFTH1</strain>
        <tissue evidence="2">Young leaf</tissue>
    </source>
</reference>
<gene>
    <name evidence="2" type="ORF">DVH24_023332</name>
</gene>
<feature type="region of interest" description="Disordered" evidence="1">
    <location>
        <begin position="114"/>
        <end position="138"/>
    </location>
</feature>
<evidence type="ECO:0000256" key="1">
    <source>
        <dbReference type="SAM" id="MobiDB-lite"/>
    </source>
</evidence>
<dbReference type="EMBL" id="RDQH01000327">
    <property type="protein sequence ID" value="RXI09171.1"/>
    <property type="molecule type" value="Genomic_DNA"/>
</dbReference>